<feature type="compositionally biased region" description="Basic residues" evidence="1">
    <location>
        <begin position="11"/>
        <end position="23"/>
    </location>
</feature>
<feature type="non-terminal residue" evidence="2">
    <location>
        <position position="1"/>
    </location>
</feature>
<reference evidence="2 3" key="1">
    <citation type="submission" date="2022-05" db="EMBL/GenBank/DDBJ databases">
        <authorList>
            <consortium name="Genoscope - CEA"/>
            <person name="William W."/>
        </authorList>
    </citation>
    <scope>NUCLEOTIDE SEQUENCE [LARGE SCALE GENOMIC DNA]</scope>
</reference>
<proteinExistence type="predicted"/>
<keyword evidence="3" id="KW-1185">Reference proteome</keyword>
<feature type="region of interest" description="Disordered" evidence="1">
    <location>
        <begin position="1"/>
        <end position="40"/>
    </location>
</feature>
<dbReference type="AlphaFoldDB" id="A0AAU9XC67"/>
<evidence type="ECO:0000313" key="2">
    <source>
        <dbReference type="EMBL" id="CAH3143100.1"/>
    </source>
</evidence>
<feature type="non-terminal residue" evidence="2">
    <location>
        <position position="149"/>
    </location>
</feature>
<name>A0AAU9XC67_9CNID</name>
<feature type="compositionally biased region" description="Polar residues" evidence="1">
    <location>
        <begin position="1"/>
        <end position="10"/>
    </location>
</feature>
<dbReference type="EMBL" id="CALNXJ010000037">
    <property type="protein sequence ID" value="CAH3143100.1"/>
    <property type="molecule type" value="Genomic_DNA"/>
</dbReference>
<dbReference type="Proteomes" id="UP001159428">
    <property type="component" value="Unassembled WGS sequence"/>
</dbReference>
<organism evidence="2 3">
    <name type="scientific">Pocillopora meandrina</name>
    <dbReference type="NCBI Taxonomy" id="46732"/>
    <lineage>
        <taxon>Eukaryota</taxon>
        <taxon>Metazoa</taxon>
        <taxon>Cnidaria</taxon>
        <taxon>Anthozoa</taxon>
        <taxon>Hexacorallia</taxon>
        <taxon>Scleractinia</taxon>
        <taxon>Astrocoeniina</taxon>
        <taxon>Pocilloporidae</taxon>
        <taxon>Pocillopora</taxon>
    </lineage>
</organism>
<gene>
    <name evidence="2" type="ORF">PMEA_00020434</name>
</gene>
<evidence type="ECO:0000256" key="1">
    <source>
        <dbReference type="SAM" id="MobiDB-lite"/>
    </source>
</evidence>
<comment type="caution">
    <text evidence="2">The sequence shown here is derived from an EMBL/GenBank/DDBJ whole genome shotgun (WGS) entry which is preliminary data.</text>
</comment>
<protein>
    <submittedName>
        <fullName evidence="2">Uncharacterized protein</fullName>
    </submittedName>
</protein>
<accession>A0AAU9XC67</accession>
<evidence type="ECO:0000313" key="3">
    <source>
        <dbReference type="Proteomes" id="UP001159428"/>
    </source>
</evidence>
<sequence length="149" mass="16789">DTDDSSTTRSKFFRSKKKTHTVGRQRGPESGCRTEKRPRRSRALQKLEVNRLLKDYGESSCSGACVEPIKDTDLSELLPETEALIREREFVDIGIQCDLEFYWFDVLQKSTASVDTQVEVVTTEAEVQCEIINLPSVPTCSTPLCSPVK</sequence>